<proteinExistence type="predicted"/>
<keyword evidence="1" id="KW-0472">Membrane</keyword>
<feature type="transmembrane region" description="Helical" evidence="1">
    <location>
        <begin position="6"/>
        <end position="30"/>
    </location>
</feature>
<feature type="transmembrane region" description="Helical" evidence="1">
    <location>
        <begin position="42"/>
        <end position="63"/>
    </location>
</feature>
<dbReference type="RefSeq" id="WP_274261707.1">
    <property type="nucleotide sequence ID" value="NZ_CP117884.1"/>
</dbReference>
<dbReference type="InterPro" id="IPR008407">
    <property type="entry name" value="Brnchd-chn_aa_trnsp_AzlD"/>
</dbReference>
<dbReference type="EMBL" id="CP117884">
    <property type="protein sequence ID" value="WDF83515.1"/>
    <property type="molecule type" value="Genomic_DNA"/>
</dbReference>
<accession>A0ABY7X037</accession>
<evidence type="ECO:0000313" key="3">
    <source>
        <dbReference type="Proteomes" id="UP001220377"/>
    </source>
</evidence>
<dbReference type="Proteomes" id="UP001220377">
    <property type="component" value="Chromosome"/>
</dbReference>
<gene>
    <name evidence="2" type="ORF">PQ472_04575</name>
</gene>
<reference evidence="2 3" key="1">
    <citation type="submission" date="2023-02" db="EMBL/GenBank/DDBJ databases">
        <title>Genome sequence of Lacticaseibacillus sp. KACC 23028.</title>
        <authorList>
            <person name="Kim S."/>
            <person name="Heo J."/>
            <person name="Kwon S.-W."/>
        </authorList>
    </citation>
    <scope>NUCLEOTIDE SEQUENCE [LARGE SCALE GENOMIC DNA]</scope>
    <source>
        <strain evidence="2 3">KACC 23028</strain>
    </source>
</reference>
<protein>
    <submittedName>
        <fullName evidence="2">AzlD domain-containing protein</fullName>
    </submittedName>
</protein>
<name>A0ABY7X037_9LACO</name>
<sequence>MLSLNTYLIAVIIGTGLVSWLCRVLPFVLLKRFGMPRFLTNFLAFVPVAIMAAFVASNLFVRHAGSLPTLNVPNFLAAIPCVITAVLTRSLLAIAAVGVVTMALIRFLM</sequence>
<keyword evidence="1" id="KW-1133">Transmembrane helix</keyword>
<keyword evidence="1" id="KW-0812">Transmembrane</keyword>
<evidence type="ECO:0000256" key="1">
    <source>
        <dbReference type="SAM" id="Phobius"/>
    </source>
</evidence>
<organism evidence="2 3">
    <name type="scientific">Lacticaseibacillus pabuli</name>
    <dbReference type="NCBI Taxonomy" id="3025672"/>
    <lineage>
        <taxon>Bacteria</taxon>
        <taxon>Bacillati</taxon>
        <taxon>Bacillota</taxon>
        <taxon>Bacilli</taxon>
        <taxon>Lactobacillales</taxon>
        <taxon>Lactobacillaceae</taxon>
        <taxon>Lacticaseibacillus</taxon>
    </lineage>
</organism>
<keyword evidence="3" id="KW-1185">Reference proteome</keyword>
<dbReference type="Pfam" id="PF05437">
    <property type="entry name" value="AzlD"/>
    <property type="match status" value="1"/>
</dbReference>
<evidence type="ECO:0000313" key="2">
    <source>
        <dbReference type="EMBL" id="WDF83515.1"/>
    </source>
</evidence>
<feature type="transmembrane region" description="Helical" evidence="1">
    <location>
        <begin position="75"/>
        <end position="105"/>
    </location>
</feature>